<keyword evidence="3" id="KW-1003">Cell membrane</keyword>
<evidence type="ECO:0000256" key="4">
    <source>
        <dbReference type="ARBA" id="ARBA00022692"/>
    </source>
</evidence>
<organism evidence="9 10">
    <name type="scientific">Subdoligranulum variabile</name>
    <dbReference type="NCBI Taxonomy" id="214851"/>
    <lineage>
        <taxon>Bacteria</taxon>
        <taxon>Bacillati</taxon>
        <taxon>Bacillota</taxon>
        <taxon>Clostridia</taxon>
        <taxon>Eubacteriales</taxon>
        <taxon>Oscillospiraceae</taxon>
        <taxon>Subdoligranulum</taxon>
    </lineage>
</organism>
<dbReference type="Pfam" id="PF00528">
    <property type="entry name" value="BPD_transp_1"/>
    <property type="match status" value="1"/>
</dbReference>
<evidence type="ECO:0000313" key="10">
    <source>
        <dbReference type="Proteomes" id="UP000759273"/>
    </source>
</evidence>
<reference evidence="9" key="1">
    <citation type="submission" date="2021-02" db="EMBL/GenBank/DDBJ databases">
        <title>Infant gut strain persistence is associated with maternal origin, phylogeny, and functional potential including surface adhesion and iron acquisition.</title>
        <authorList>
            <person name="Lou Y.C."/>
        </authorList>
    </citation>
    <scope>NUCLEOTIDE SEQUENCE</scope>
    <source>
        <strain evidence="9">L3_101_000M1_dasL3_101_000M1_concoct_87</strain>
    </source>
</reference>
<evidence type="ECO:0000256" key="3">
    <source>
        <dbReference type="ARBA" id="ARBA00022475"/>
    </source>
</evidence>
<keyword evidence="6 7" id="KW-0472">Membrane</keyword>
<protein>
    <submittedName>
        <fullName evidence="9">Carbohydrate ABC transporter permease</fullName>
    </submittedName>
</protein>
<comment type="similarity">
    <text evidence="7">Belongs to the binding-protein-dependent transport system permease family.</text>
</comment>
<feature type="transmembrane region" description="Helical" evidence="7">
    <location>
        <begin position="118"/>
        <end position="140"/>
    </location>
</feature>
<dbReference type="GO" id="GO:0005886">
    <property type="term" value="C:plasma membrane"/>
    <property type="evidence" value="ECO:0007669"/>
    <property type="project" value="UniProtKB-SubCell"/>
</dbReference>
<feature type="transmembrane region" description="Helical" evidence="7">
    <location>
        <begin position="7"/>
        <end position="26"/>
    </location>
</feature>
<name>A0A943HK28_9FIRM</name>
<gene>
    <name evidence="9" type="ORF">KHY36_12135</name>
</gene>
<dbReference type="PANTHER" id="PTHR43744:SF12">
    <property type="entry name" value="ABC TRANSPORTER PERMEASE PROTEIN MG189-RELATED"/>
    <property type="match status" value="1"/>
</dbReference>
<evidence type="ECO:0000256" key="1">
    <source>
        <dbReference type="ARBA" id="ARBA00004651"/>
    </source>
</evidence>
<dbReference type="CDD" id="cd06261">
    <property type="entry name" value="TM_PBP2"/>
    <property type="match status" value="1"/>
</dbReference>
<comment type="subcellular location">
    <subcellularLocation>
        <location evidence="1 7">Cell membrane</location>
        <topology evidence="1 7">Multi-pass membrane protein</topology>
    </subcellularLocation>
</comment>
<dbReference type="PANTHER" id="PTHR43744">
    <property type="entry name" value="ABC TRANSPORTER PERMEASE PROTEIN MG189-RELATED-RELATED"/>
    <property type="match status" value="1"/>
</dbReference>
<dbReference type="InterPro" id="IPR000515">
    <property type="entry name" value="MetI-like"/>
</dbReference>
<accession>A0A943HK28</accession>
<feature type="transmembrane region" description="Helical" evidence="7">
    <location>
        <begin position="82"/>
        <end position="106"/>
    </location>
</feature>
<evidence type="ECO:0000256" key="7">
    <source>
        <dbReference type="RuleBase" id="RU363032"/>
    </source>
</evidence>
<evidence type="ECO:0000313" key="9">
    <source>
        <dbReference type="EMBL" id="MBS5333261.1"/>
    </source>
</evidence>
<evidence type="ECO:0000256" key="2">
    <source>
        <dbReference type="ARBA" id="ARBA00022448"/>
    </source>
</evidence>
<dbReference type="PROSITE" id="PS50928">
    <property type="entry name" value="ABC_TM1"/>
    <property type="match status" value="1"/>
</dbReference>
<proteinExistence type="inferred from homology"/>
<evidence type="ECO:0000256" key="5">
    <source>
        <dbReference type="ARBA" id="ARBA00022989"/>
    </source>
</evidence>
<dbReference type="GO" id="GO:0055085">
    <property type="term" value="P:transmembrane transport"/>
    <property type="evidence" value="ECO:0007669"/>
    <property type="project" value="InterPro"/>
</dbReference>
<dbReference type="EMBL" id="JAGZGG010000035">
    <property type="protein sequence ID" value="MBS5333261.1"/>
    <property type="molecule type" value="Genomic_DNA"/>
</dbReference>
<feature type="transmembrane region" description="Helical" evidence="7">
    <location>
        <begin position="193"/>
        <end position="215"/>
    </location>
</feature>
<dbReference type="Gene3D" id="1.10.3720.10">
    <property type="entry name" value="MetI-like"/>
    <property type="match status" value="1"/>
</dbReference>
<keyword evidence="5 7" id="KW-1133">Transmembrane helix</keyword>
<evidence type="ECO:0000259" key="8">
    <source>
        <dbReference type="PROSITE" id="PS50928"/>
    </source>
</evidence>
<comment type="caution">
    <text evidence="9">The sequence shown here is derived from an EMBL/GenBank/DDBJ whole genome shotgun (WGS) entry which is preliminary data.</text>
</comment>
<sequence>MRKKEPLLPVLILGLLAFTVLWPLWFTVDGALMASDELTAALGPALLDTADGGYAVWTILPSWPTLQPLAELLLDTPQFFSVFWNTCLLAFAQIAGQLVVAAPASWAFAKLRFAGRRFLLLGYIALMVLPFQVLMVPNYLIATRLGIYDTPLSVILPGVFSAFPVFIMTRSFQDVPNELLEAAKLDGATAWQIFWKIGVPLGYAGIFAALVLNFIEGWNAVEQPLLFLKSQSNWPLSMYMNDIVTDNLGIAMAASLLSLIPAMLVFLYGQTYLELGIQAGGIKA</sequence>
<dbReference type="Proteomes" id="UP000759273">
    <property type="component" value="Unassembled WGS sequence"/>
</dbReference>
<dbReference type="InterPro" id="IPR035906">
    <property type="entry name" value="MetI-like_sf"/>
</dbReference>
<dbReference type="SUPFAM" id="SSF161098">
    <property type="entry name" value="MetI-like"/>
    <property type="match status" value="1"/>
</dbReference>
<dbReference type="AlphaFoldDB" id="A0A943HK28"/>
<feature type="transmembrane region" description="Helical" evidence="7">
    <location>
        <begin position="152"/>
        <end position="172"/>
    </location>
</feature>
<feature type="transmembrane region" description="Helical" evidence="7">
    <location>
        <begin position="248"/>
        <end position="268"/>
    </location>
</feature>
<keyword evidence="2 7" id="KW-0813">Transport</keyword>
<keyword evidence="4 7" id="KW-0812">Transmembrane</keyword>
<evidence type="ECO:0000256" key="6">
    <source>
        <dbReference type="ARBA" id="ARBA00023136"/>
    </source>
</evidence>
<feature type="domain" description="ABC transmembrane type-1" evidence="8">
    <location>
        <begin position="83"/>
        <end position="269"/>
    </location>
</feature>